<protein>
    <submittedName>
        <fullName evidence="14">Retinoic acid receptor RXR-alpha-B-like</fullName>
    </submittedName>
</protein>
<evidence type="ECO:0000256" key="4">
    <source>
        <dbReference type="ARBA" id="ARBA00022833"/>
    </source>
</evidence>
<dbReference type="PRINTS" id="PR00047">
    <property type="entry name" value="STROIDFINGER"/>
</dbReference>
<dbReference type="AlphaFoldDB" id="A0A6P8H642"/>
<feature type="domain" description="NR LBD" evidence="12">
    <location>
        <begin position="109"/>
        <end position="339"/>
    </location>
</feature>
<keyword evidence="3 10" id="KW-0863">Zinc-finger</keyword>
<dbReference type="Gene3D" id="3.30.50.10">
    <property type="entry name" value="Erythroid Transcription Factor GATA-1, subunit A"/>
    <property type="match status" value="1"/>
</dbReference>
<dbReference type="KEGG" id="aten:116289106"/>
<dbReference type="GO" id="GO:0000981">
    <property type="term" value="F:DNA-binding transcription factor activity, RNA polymerase II-specific"/>
    <property type="evidence" value="ECO:0007669"/>
    <property type="project" value="TreeGrafter"/>
</dbReference>
<evidence type="ECO:0000313" key="13">
    <source>
        <dbReference type="Proteomes" id="UP000515163"/>
    </source>
</evidence>
<keyword evidence="2 10" id="KW-0479">Metal-binding</keyword>
<organism evidence="13 14">
    <name type="scientific">Actinia tenebrosa</name>
    <name type="common">Australian red waratah sea anemone</name>
    <dbReference type="NCBI Taxonomy" id="6105"/>
    <lineage>
        <taxon>Eukaryota</taxon>
        <taxon>Metazoa</taxon>
        <taxon>Cnidaria</taxon>
        <taxon>Anthozoa</taxon>
        <taxon>Hexacorallia</taxon>
        <taxon>Actiniaria</taxon>
        <taxon>Actiniidae</taxon>
        <taxon>Actinia</taxon>
    </lineage>
</organism>
<dbReference type="RefSeq" id="XP_031551854.1">
    <property type="nucleotide sequence ID" value="XM_031695994.1"/>
</dbReference>
<dbReference type="SUPFAM" id="SSF57716">
    <property type="entry name" value="Glucocorticoid receptor-like (DNA-binding domain)"/>
    <property type="match status" value="1"/>
</dbReference>
<dbReference type="OrthoDB" id="5952118at2759"/>
<dbReference type="Pfam" id="PF00104">
    <property type="entry name" value="Hormone_recep"/>
    <property type="match status" value="1"/>
</dbReference>
<evidence type="ECO:0000256" key="5">
    <source>
        <dbReference type="ARBA" id="ARBA00023015"/>
    </source>
</evidence>
<dbReference type="SMART" id="SM00399">
    <property type="entry name" value="ZnF_C4"/>
    <property type="match status" value="1"/>
</dbReference>
<keyword evidence="9 10" id="KW-0539">Nucleus</keyword>
<dbReference type="GO" id="GO:0005634">
    <property type="term" value="C:nucleus"/>
    <property type="evidence" value="ECO:0007669"/>
    <property type="project" value="UniProtKB-SubCell"/>
</dbReference>
<dbReference type="PRINTS" id="PR00398">
    <property type="entry name" value="STRDHORMONER"/>
</dbReference>
<keyword evidence="5 10" id="KW-0805">Transcription regulation</keyword>
<keyword evidence="4 10" id="KW-0862">Zinc</keyword>
<dbReference type="PANTHER" id="PTHR24085:SF9">
    <property type="match status" value="1"/>
</dbReference>
<dbReference type="Proteomes" id="UP000515163">
    <property type="component" value="Unplaced"/>
</dbReference>
<proteinExistence type="inferred from homology"/>
<keyword evidence="7 10" id="KW-0804">Transcription</keyword>
<gene>
    <name evidence="14" type="primary">LOC116289106</name>
</gene>
<dbReference type="SMART" id="SM00430">
    <property type="entry name" value="HOLI"/>
    <property type="match status" value="1"/>
</dbReference>
<dbReference type="GO" id="GO:0071376">
    <property type="term" value="P:cellular response to corticotropin-releasing hormone stimulus"/>
    <property type="evidence" value="ECO:0007669"/>
    <property type="project" value="TreeGrafter"/>
</dbReference>
<evidence type="ECO:0000313" key="14">
    <source>
        <dbReference type="RefSeq" id="XP_031551854.1"/>
    </source>
</evidence>
<feature type="domain" description="Nuclear receptor" evidence="11">
    <location>
        <begin position="10"/>
        <end position="85"/>
    </location>
</feature>
<sequence length="343" mass="39112">MDKAMYTQPSRVCSVCGDRSSGFHYGVQSCEGCKSFFKRTVQKQLQYACVENKSCQIDKNNRIRCQYCRFQKCLSLGMLKEAVREDRAPGGRPRIKSLIGLKENADTFVSSELILQLIQARPDAVPKRRPEYLEVGLNDFCPLNPVEAIMELALQEVDLIIKWAMRVPGFCDVDHEDQINLLSNGILELLILRVCQRSTPHQGSIMVAKDVLLSPETTYNIVLEQWAAQLSCFGYKLQSLQLDMAEFACVNAIMLFEQELSCGLRNRELVEFVLNRTLDALRDYIKSSYPEKPSRFAHILLKLPTLRDVASKMAADCLFVQSLLHLAVPQLVARMMDVHRERR</sequence>
<dbReference type="InterPro" id="IPR035500">
    <property type="entry name" value="NHR-like_dom_sf"/>
</dbReference>
<dbReference type="PROSITE" id="PS51030">
    <property type="entry name" value="NUCLEAR_REC_DBD_2"/>
    <property type="match status" value="1"/>
</dbReference>
<name>A0A6P8H642_ACTTE</name>
<dbReference type="InParanoid" id="A0A6P8H642"/>
<keyword evidence="6 10" id="KW-0238">DNA-binding</keyword>
<keyword evidence="13" id="KW-1185">Reference proteome</keyword>
<dbReference type="Pfam" id="PF00105">
    <property type="entry name" value="zf-C4"/>
    <property type="match status" value="1"/>
</dbReference>
<evidence type="ECO:0000256" key="3">
    <source>
        <dbReference type="ARBA" id="ARBA00022771"/>
    </source>
</evidence>
<dbReference type="GO" id="GO:0035259">
    <property type="term" value="F:nuclear glucocorticoid receptor binding"/>
    <property type="evidence" value="ECO:0007669"/>
    <property type="project" value="TreeGrafter"/>
</dbReference>
<accession>A0A6P8H642</accession>
<evidence type="ECO:0000256" key="7">
    <source>
        <dbReference type="ARBA" id="ARBA00023163"/>
    </source>
</evidence>
<dbReference type="CDD" id="cd06916">
    <property type="entry name" value="NR_DBD_like"/>
    <property type="match status" value="1"/>
</dbReference>
<evidence type="ECO:0000259" key="12">
    <source>
        <dbReference type="PROSITE" id="PS51843"/>
    </source>
</evidence>
<evidence type="ECO:0000256" key="1">
    <source>
        <dbReference type="ARBA" id="ARBA00004123"/>
    </source>
</evidence>
<dbReference type="GeneID" id="116289106"/>
<dbReference type="SUPFAM" id="SSF48508">
    <property type="entry name" value="Nuclear receptor ligand-binding domain"/>
    <property type="match status" value="1"/>
</dbReference>
<evidence type="ECO:0000259" key="11">
    <source>
        <dbReference type="PROSITE" id="PS51030"/>
    </source>
</evidence>
<comment type="similarity">
    <text evidence="10">Belongs to the nuclear hormone receptor family.</text>
</comment>
<reference evidence="14" key="1">
    <citation type="submission" date="2025-08" db="UniProtKB">
        <authorList>
            <consortium name="RefSeq"/>
        </authorList>
    </citation>
    <scope>IDENTIFICATION</scope>
    <source>
        <tissue evidence="14">Tentacle</tissue>
    </source>
</reference>
<dbReference type="GO" id="GO:0005667">
    <property type="term" value="C:transcription regulator complex"/>
    <property type="evidence" value="ECO:0007669"/>
    <property type="project" value="TreeGrafter"/>
</dbReference>
<dbReference type="InterPro" id="IPR001628">
    <property type="entry name" value="Znf_hrmn_rcpt"/>
</dbReference>
<dbReference type="InterPro" id="IPR000536">
    <property type="entry name" value="Nucl_hrmn_rcpt_lig-bd"/>
</dbReference>
<evidence type="ECO:0000256" key="8">
    <source>
        <dbReference type="ARBA" id="ARBA00023170"/>
    </source>
</evidence>
<evidence type="ECO:0000256" key="6">
    <source>
        <dbReference type="ARBA" id="ARBA00023125"/>
    </source>
</evidence>
<dbReference type="Gene3D" id="1.10.565.10">
    <property type="entry name" value="Retinoid X Receptor"/>
    <property type="match status" value="1"/>
</dbReference>
<evidence type="ECO:0000256" key="9">
    <source>
        <dbReference type="ARBA" id="ARBA00023242"/>
    </source>
</evidence>
<dbReference type="PROSITE" id="PS00031">
    <property type="entry name" value="NUCLEAR_REC_DBD_1"/>
    <property type="match status" value="1"/>
</dbReference>
<dbReference type="FunFam" id="3.30.50.10:FF:000006">
    <property type="entry name" value="Nuclear receptor subfamily 5 group A member"/>
    <property type="match status" value="1"/>
</dbReference>
<dbReference type="GO" id="GO:0008270">
    <property type="term" value="F:zinc ion binding"/>
    <property type="evidence" value="ECO:0007669"/>
    <property type="project" value="UniProtKB-KW"/>
</dbReference>
<keyword evidence="8 10" id="KW-0675">Receptor</keyword>
<dbReference type="PROSITE" id="PS51257">
    <property type="entry name" value="PROKAR_LIPOPROTEIN"/>
    <property type="match status" value="1"/>
</dbReference>
<evidence type="ECO:0000256" key="10">
    <source>
        <dbReference type="RuleBase" id="RU004334"/>
    </source>
</evidence>
<evidence type="ECO:0000256" key="2">
    <source>
        <dbReference type="ARBA" id="ARBA00022723"/>
    </source>
</evidence>
<dbReference type="InterPro" id="IPR013088">
    <property type="entry name" value="Znf_NHR/GATA"/>
</dbReference>
<dbReference type="InterPro" id="IPR001723">
    <property type="entry name" value="Nuclear_hrmn_rcpt"/>
</dbReference>
<dbReference type="PANTHER" id="PTHR24085">
    <property type="entry name" value="NUCLEAR HORMONE RECEPTOR"/>
    <property type="match status" value="1"/>
</dbReference>
<dbReference type="PROSITE" id="PS51843">
    <property type="entry name" value="NR_LBD"/>
    <property type="match status" value="1"/>
</dbReference>
<comment type="subcellular location">
    <subcellularLocation>
        <location evidence="1 10">Nucleus</location>
    </subcellularLocation>
</comment>
<dbReference type="GO" id="GO:0000978">
    <property type="term" value="F:RNA polymerase II cis-regulatory region sequence-specific DNA binding"/>
    <property type="evidence" value="ECO:0007669"/>
    <property type="project" value="TreeGrafter"/>
</dbReference>